<protein>
    <recommendedName>
        <fullName evidence="5">DUF4136 domain-containing protein</fullName>
    </recommendedName>
</protein>
<dbReference type="PROSITE" id="PS51257">
    <property type="entry name" value="PROKAR_LIPOPROTEIN"/>
    <property type="match status" value="1"/>
</dbReference>
<dbReference type="Proteomes" id="UP000559626">
    <property type="component" value="Unassembled WGS sequence"/>
</dbReference>
<accession>A0A7Y0ABK0</accession>
<evidence type="ECO:0000313" key="3">
    <source>
        <dbReference type="EMBL" id="NML64263.1"/>
    </source>
</evidence>
<dbReference type="AlphaFoldDB" id="A0A7Y0ABK0"/>
<dbReference type="RefSeq" id="WP_169529572.1">
    <property type="nucleotide sequence ID" value="NZ_JABBGH010000001.1"/>
</dbReference>
<name>A0A7Y0ABK0_9BACT</name>
<evidence type="ECO:0000256" key="1">
    <source>
        <dbReference type="SAM" id="MobiDB-lite"/>
    </source>
</evidence>
<evidence type="ECO:0000256" key="2">
    <source>
        <dbReference type="SAM" id="SignalP"/>
    </source>
</evidence>
<reference evidence="3 4" key="1">
    <citation type="submission" date="2020-04" db="EMBL/GenBank/DDBJ databases">
        <title>Hymenobacter polaris sp. nov., isolated from Arctic soil.</title>
        <authorList>
            <person name="Dahal R.H."/>
        </authorList>
    </citation>
    <scope>NUCLEOTIDE SEQUENCE [LARGE SCALE GENOMIC DNA]</scope>
    <source>
        <strain evidence="3 4">RP-2-7</strain>
    </source>
</reference>
<organism evidence="3 4">
    <name type="scientific">Hymenobacter polaris</name>
    <dbReference type="NCBI Taxonomy" id="2682546"/>
    <lineage>
        <taxon>Bacteria</taxon>
        <taxon>Pseudomonadati</taxon>
        <taxon>Bacteroidota</taxon>
        <taxon>Cytophagia</taxon>
        <taxon>Cytophagales</taxon>
        <taxon>Hymenobacteraceae</taxon>
        <taxon>Hymenobacter</taxon>
    </lineage>
</organism>
<feature type="signal peptide" evidence="2">
    <location>
        <begin position="1"/>
        <end position="26"/>
    </location>
</feature>
<keyword evidence="4" id="KW-1185">Reference proteome</keyword>
<feature type="chain" id="PRO_5031352525" description="DUF4136 domain-containing protein" evidence="2">
    <location>
        <begin position="27"/>
        <end position="266"/>
    </location>
</feature>
<gene>
    <name evidence="3" type="ORF">HHL22_03495</name>
</gene>
<feature type="region of interest" description="Disordered" evidence="1">
    <location>
        <begin position="240"/>
        <end position="266"/>
    </location>
</feature>
<evidence type="ECO:0000313" key="4">
    <source>
        <dbReference type="Proteomes" id="UP000559626"/>
    </source>
</evidence>
<proteinExistence type="predicted"/>
<keyword evidence="2" id="KW-0732">Signal</keyword>
<sequence>MIRRFSTADRLTGRVLALGAAGLAAALALGSCRHESVVVPAYSDYYPLTLGAYRSYVVQDSTWKAGKVTTTQYQLRERVSEQFSDAAGLPAYRLVRSRRADASAAWTDDSVLVVQPLPRALLLTRSNVRTVEMIYPPVAGKGWNQYALTVNGQAATYQFVDTVTNLTRRYGPSVGGAYTTPAAGPAAAKAYATTATVLDILPVGLNDGIYRRSGYQQVFALGTGPVLRRRYYYELFTTGSGGQQTPTSSIQNGTSRRETLLETGTL</sequence>
<dbReference type="EMBL" id="JABBGH010000001">
    <property type="protein sequence ID" value="NML64263.1"/>
    <property type="molecule type" value="Genomic_DNA"/>
</dbReference>
<evidence type="ECO:0008006" key="5">
    <source>
        <dbReference type="Google" id="ProtNLM"/>
    </source>
</evidence>
<comment type="caution">
    <text evidence="3">The sequence shown here is derived from an EMBL/GenBank/DDBJ whole genome shotgun (WGS) entry which is preliminary data.</text>
</comment>